<evidence type="ECO:0000256" key="1">
    <source>
        <dbReference type="ARBA" id="ARBA00004167"/>
    </source>
</evidence>
<comment type="caution">
    <text evidence="4">The sequence shown here is derived from an EMBL/GenBank/DDBJ whole genome shotgun (WGS) entry which is preliminary data.</text>
</comment>
<dbReference type="GO" id="GO:0016020">
    <property type="term" value="C:membrane"/>
    <property type="evidence" value="ECO:0007669"/>
    <property type="project" value="UniProtKB-SubCell"/>
</dbReference>
<name>A0A931I1R7_9HYPH</name>
<dbReference type="SUPFAM" id="SSF117892">
    <property type="entry name" value="Band 7/SPFH domain"/>
    <property type="match status" value="1"/>
</dbReference>
<keyword evidence="5" id="KW-1185">Reference proteome</keyword>
<feature type="coiled-coil region" evidence="2">
    <location>
        <begin position="185"/>
        <end position="216"/>
    </location>
</feature>
<dbReference type="EMBL" id="JADZLT010000050">
    <property type="protein sequence ID" value="MBH0238635.1"/>
    <property type="molecule type" value="Genomic_DNA"/>
</dbReference>
<evidence type="ECO:0000313" key="4">
    <source>
        <dbReference type="EMBL" id="MBH0238635.1"/>
    </source>
</evidence>
<dbReference type="Proteomes" id="UP000631694">
    <property type="component" value="Unassembled WGS sequence"/>
</dbReference>
<dbReference type="AlphaFoldDB" id="A0A931I1R7"/>
<dbReference type="PANTHER" id="PTHR42911">
    <property type="entry name" value="MODULATOR OF FTSH PROTEASE HFLC"/>
    <property type="match status" value="1"/>
</dbReference>
<organism evidence="4 5">
    <name type="scientific">Methylobrevis albus</name>
    <dbReference type="NCBI Taxonomy" id="2793297"/>
    <lineage>
        <taxon>Bacteria</taxon>
        <taxon>Pseudomonadati</taxon>
        <taxon>Pseudomonadota</taxon>
        <taxon>Alphaproteobacteria</taxon>
        <taxon>Hyphomicrobiales</taxon>
        <taxon>Pleomorphomonadaceae</taxon>
        <taxon>Methylobrevis</taxon>
    </lineage>
</organism>
<dbReference type="InterPro" id="IPR000163">
    <property type="entry name" value="Prohibitin"/>
</dbReference>
<feature type="domain" description="Band 7" evidence="3">
    <location>
        <begin position="23"/>
        <end position="186"/>
    </location>
</feature>
<protein>
    <submittedName>
        <fullName evidence="4">Prohibitin family protein</fullName>
    </submittedName>
</protein>
<dbReference type="SMART" id="SM00244">
    <property type="entry name" value="PHB"/>
    <property type="match status" value="1"/>
</dbReference>
<dbReference type="CDD" id="cd03401">
    <property type="entry name" value="SPFH_prohibitin"/>
    <property type="match status" value="1"/>
</dbReference>
<dbReference type="PANTHER" id="PTHR42911:SF2">
    <property type="entry name" value="PROHIBITIN FAMILY PROTEIN"/>
    <property type="match status" value="1"/>
</dbReference>
<keyword evidence="2" id="KW-0175">Coiled coil</keyword>
<evidence type="ECO:0000259" key="3">
    <source>
        <dbReference type="SMART" id="SM00244"/>
    </source>
</evidence>
<comment type="subcellular location">
    <subcellularLocation>
        <location evidence="1">Membrane</location>
        <topology evidence="1">Single-pass membrane protein</topology>
    </subcellularLocation>
</comment>
<accession>A0A931I1R7</accession>
<evidence type="ECO:0000256" key="2">
    <source>
        <dbReference type="SAM" id="Coils"/>
    </source>
</evidence>
<dbReference type="Pfam" id="PF01145">
    <property type="entry name" value="Band_7"/>
    <property type="match status" value="1"/>
</dbReference>
<evidence type="ECO:0000313" key="5">
    <source>
        <dbReference type="Proteomes" id="UP000631694"/>
    </source>
</evidence>
<gene>
    <name evidence="4" type="ORF">I5731_12435</name>
</gene>
<sequence length="284" mass="31040">MMSQLRRFAAIPLILAVLLILSGSWYTVDQGEEGVVLRFGETVRVASHGLNFKVPLMESVVKISTRSDSRVYDGVESYSQDQQPAEIRISVTYQVPPGETAALYAKFGSTEAMMSRLLDRKLPQVLKIVFGRFSAATAIADRGRLNLEVYQALIAGIEDQPVLVEGVQVEDIKFSPAYEHSIEERMLAEVEVQKLRQNAEREKVQAQITVTKATANADAVRAAAEAEADAIRLRGEAEAAAISARGAAIRDNPGLIDLTKAERWNGQLPTTMVPNGTVPFIGVQ</sequence>
<dbReference type="InterPro" id="IPR001107">
    <property type="entry name" value="Band_7"/>
</dbReference>
<dbReference type="InterPro" id="IPR036013">
    <property type="entry name" value="Band_7/SPFH_dom_sf"/>
</dbReference>
<reference evidence="4" key="1">
    <citation type="submission" date="2020-12" db="EMBL/GenBank/DDBJ databases">
        <title>Methylobrevis albus sp. nov., isolated from fresh water lack sediment.</title>
        <authorList>
            <person name="Zou Q."/>
        </authorList>
    </citation>
    <scope>NUCLEOTIDE SEQUENCE</scope>
    <source>
        <strain evidence="4">L22</strain>
    </source>
</reference>
<proteinExistence type="predicted"/>
<dbReference type="Gene3D" id="3.30.479.30">
    <property type="entry name" value="Band 7 domain"/>
    <property type="match status" value="1"/>
</dbReference>